<dbReference type="GO" id="GO:0016757">
    <property type="term" value="F:glycosyltransferase activity"/>
    <property type="evidence" value="ECO:0007669"/>
    <property type="project" value="UniProtKB-KW"/>
</dbReference>
<sequence>MYIIMSRLTVFDEDYNMYAGIKHLLNCLNEEGHRIIVISHNTNAKNTMKDIFKEQLDFKIACAYRWKIREIVTEENASSFVLVGSSDNDLILAANKKILIIDPGWSVKQEEKPARYGIILKTPRKLLEAIKLIDNQTKWFFKLKVNSNTTTLALTSANTLNWDVEPTEREVLDGFQNLLKRGDRSYFNTLYFHLISGVMKSSDLRNVDIWGIFPTSSGKVNNEMEELKERCRYLTNKRMKEPLFIRHTSVNRSHDTPYATRIKEGCIKHFNSIILNPFYLYRVKGKVVCVLDDYITNGISFETARNLLIKAGAQKVILVALGRYKRGINGIYQQEDYEIDGNITRQGYRYNLKSKKNLTGVYDNDAREEVRHIYEILND</sequence>
<organism evidence="1 2">
    <name type="scientific">Sporolactobacillus shoreicorticis</name>
    <dbReference type="NCBI Taxonomy" id="1923877"/>
    <lineage>
        <taxon>Bacteria</taxon>
        <taxon>Bacillati</taxon>
        <taxon>Bacillota</taxon>
        <taxon>Bacilli</taxon>
        <taxon>Bacillales</taxon>
        <taxon>Sporolactobacillaceae</taxon>
        <taxon>Sporolactobacillus</taxon>
    </lineage>
</organism>
<accession>A0ABW5RY24</accession>
<comment type="caution">
    <text evidence="1">The sequence shown here is derived from an EMBL/GenBank/DDBJ whole genome shotgun (WGS) entry which is preliminary data.</text>
</comment>
<gene>
    <name evidence="1" type="ORF">ACFSUE_01050</name>
</gene>
<dbReference type="InterPro" id="IPR000836">
    <property type="entry name" value="PRTase_dom"/>
</dbReference>
<proteinExistence type="predicted"/>
<keyword evidence="1" id="KW-0328">Glycosyltransferase</keyword>
<evidence type="ECO:0000313" key="1">
    <source>
        <dbReference type="EMBL" id="MFD2692236.1"/>
    </source>
</evidence>
<dbReference type="InterPro" id="IPR029057">
    <property type="entry name" value="PRTase-like"/>
</dbReference>
<dbReference type="Gene3D" id="3.40.50.2020">
    <property type="match status" value="1"/>
</dbReference>
<keyword evidence="2" id="KW-1185">Reference proteome</keyword>
<dbReference type="EMBL" id="JBHUMQ010000001">
    <property type="protein sequence ID" value="MFD2692236.1"/>
    <property type="molecule type" value="Genomic_DNA"/>
</dbReference>
<evidence type="ECO:0000313" key="2">
    <source>
        <dbReference type="Proteomes" id="UP001597399"/>
    </source>
</evidence>
<reference evidence="2" key="1">
    <citation type="journal article" date="2019" name="Int. J. Syst. Evol. Microbiol.">
        <title>The Global Catalogue of Microorganisms (GCM) 10K type strain sequencing project: providing services to taxonomists for standard genome sequencing and annotation.</title>
        <authorList>
            <consortium name="The Broad Institute Genomics Platform"/>
            <consortium name="The Broad Institute Genome Sequencing Center for Infectious Disease"/>
            <person name="Wu L."/>
            <person name="Ma J."/>
        </authorList>
    </citation>
    <scope>NUCLEOTIDE SEQUENCE [LARGE SCALE GENOMIC DNA]</scope>
    <source>
        <strain evidence="2">TISTR 2466</strain>
    </source>
</reference>
<name>A0ABW5RY24_9BACL</name>
<keyword evidence="1" id="KW-0808">Transferase</keyword>
<dbReference type="Proteomes" id="UP001597399">
    <property type="component" value="Unassembled WGS sequence"/>
</dbReference>
<dbReference type="RefSeq" id="WP_253058667.1">
    <property type="nucleotide sequence ID" value="NZ_JAMXWM010000003.1"/>
</dbReference>
<dbReference type="SUPFAM" id="SSF53271">
    <property type="entry name" value="PRTase-like"/>
    <property type="match status" value="1"/>
</dbReference>
<protein>
    <submittedName>
        <fullName evidence="1">Phosphoribosyltransferase</fullName>
    </submittedName>
</protein>
<dbReference type="CDD" id="cd06223">
    <property type="entry name" value="PRTases_typeI"/>
    <property type="match status" value="1"/>
</dbReference>